<feature type="compositionally biased region" description="Polar residues" evidence="1">
    <location>
        <begin position="1"/>
        <end position="12"/>
    </location>
</feature>
<dbReference type="EMBL" id="PYKK01001696">
    <property type="protein sequence ID" value="TGD17933.1"/>
    <property type="molecule type" value="Genomic_DNA"/>
</dbReference>
<reference evidence="2 3" key="1">
    <citation type="submission" date="2018-03" db="EMBL/GenBank/DDBJ databases">
        <title>Non-Typhoidal Salmonella genome sequencing and assembly.</title>
        <authorList>
            <person name="Matchawe C."/>
        </authorList>
    </citation>
    <scope>NUCLEOTIDE SEQUENCE [LARGE SCALE GENOMIC DNA]</scope>
    <source>
        <strain evidence="2 3">8EV</strain>
    </source>
</reference>
<dbReference type="GO" id="GO:0008168">
    <property type="term" value="F:methyltransferase activity"/>
    <property type="evidence" value="ECO:0007669"/>
    <property type="project" value="UniProtKB-KW"/>
</dbReference>
<evidence type="ECO:0000256" key="1">
    <source>
        <dbReference type="SAM" id="MobiDB-lite"/>
    </source>
</evidence>
<dbReference type="GO" id="GO:0032259">
    <property type="term" value="P:methylation"/>
    <property type="evidence" value="ECO:0007669"/>
    <property type="project" value="UniProtKB-KW"/>
</dbReference>
<sequence length="24" mass="2583">MKKPTHSGSGQLRNIGGQCRGRTL</sequence>
<organism evidence="2 3">
    <name type="scientific">Salmonella enterica subsp. enterica serovar Poona</name>
    <dbReference type="NCBI Taxonomy" id="436295"/>
    <lineage>
        <taxon>Bacteria</taxon>
        <taxon>Pseudomonadati</taxon>
        <taxon>Pseudomonadota</taxon>
        <taxon>Gammaproteobacteria</taxon>
        <taxon>Enterobacterales</taxon>
        <taxon>Enterobacteriaceae</taxon>
        <taxon>Salmonella</taxon>
    </lineage>
</organism>
<dbReference type="AlphaFoldDB" id="A0A659S3L3"/>
<feature type="non-terminal residue" evidence="2">
    <location>
        <position position="24"/>
    </location>
</feature>
<keyword evidence="2" id="KW-0489">Methyltransferase</keyword>
<name>A0A659S3L3_SALET</name>
<evidence type="ECO:0000313" key="2">
    <source>
        <dbReference type="EMBL" id="TGD17933.1"/>
    </source>
</evidence>
<keyword evidence="2" id="KW-0808">Transferase</keyword>
<protein>
    <submittedName>
        <fullName evidence="2">16S rRNA (Guanine(966)-N(2))-methyltransferase RsmD</fullName>
    </submittedName>
</protein>
<feature type="region of interest" description="Disordered" evidence="1">
    <location>
        <begin position="1"/>
        <end position="24"/>
    </location>
</feature>
<proteinExistence type="predicted"/>
<dbReference type="Proteomes" id="UP000297989">
    <property type="component" value="Unassembled WGS sequence"/>
</dbReference>
<gene>
    <name evidence="2" type="primary">rsmD</name>
    <name evidence="2" type="ORF">C9F10_24815</name>
</gene>
<evidence type="ECO:0000313" key="3">
    <source>
        <dbReference type="Proteomes" id="UP000297989"/>
    </source>
</evidence>
<comment type="caution">
    <text evidence="2">The sequence shown here is derived from an EMBL/GenBank/DDBJ whole genome shotgun (WGS) entry which is preliminary data.</text>
</comment>
<accession>A0A659S3L3</accession>